<dbReference type="SUPFAM" id="SSF81383">
    <property type="entry name" value="F-box domain"/>
    <property type="match status" value="1"/>
</dbReference>
<accession>A0AA38X2Y9</accession>
<feature type="domain" description="F-box" evidence="2">
    <location>
        <begin position="70"/>
        <end position="115"/>
    </location>
</feature>
<sequence length="540" mass="61304">MDDSTHIDNVCDASSDQRSEVEPDPIQSISIAEVQLEATTSQIDNHDLSNTIGPKAVAASVVHKTADACNKNLTDLPLEVLTICIQYFRCGDVKNLAITSRRFYELLEAERFRRVFLRFTHSWSPDSVVRPSSWHAFWNLTDGHEFGKRVAGPYSVLPAKIHHLVLRQTRHCEGCEPEQHQKSISWREESCSQITFDFLERIPNLKFLSFDGQLALTKLPVYPKLRFLSVSTKVSALPIYCPIESIEDFLVQPKLEHLELGDITIFPPEIGSDHSGRVFLETLTTLAFMGTSMPGSTLKCILQKLGGGLKELLLWRRKGASVGNLGPVNRITIDALFDAIRKLDGTIERLSLVNTDEEVFWAPNEGIPRDLTSFQKLRKLIIAPEMLINEYICPARREHSTHALIPRNLLASLLPSSLMCLTIVASEYQVRQVPNYVDDILEGFWQDRQSRLQALGTVKILIMEAELDSYRMQCSCQPDARGKCKTEADPRQVRLAERRKRSRIQEFQNLGICLDFVSTTGPWMRLREHLGFYESVSWPV</sequence>
<feature type="region of interest" description="Disordered" evidence="1">
    <location>
        <begin position="1"/>
        <end position="22"/>
    </location>
</feature>
<dbReference type="AlphaFoldDB" id="A0AA38X2Y9"/>
<dbReference type="Proteomes" id="UP001172673">
    <property type="component" value="Unassembled WGS sequence"/>
</dbReference>
<protein>
    <recommendedName>
        <fullName evidence="2">F-box domain-containing protein</fullName>
    </recommendedName>
</protein>
<evidence type="ECO:0000259" key="2">
    <source>
        <dbReference type="PROSITE" id="PS50181"/>
    </source>
</evidence>
<evidence type="ECO:0000256" key="1">
    <source>
        <dbReference type="SAM" id="MobiDB-lite"/>
    </source>
</evidence>
<dbReference type="PROSITE" id="PS50181">
    <property type="entry name" value="FBOX"/>
    <property type="match status" value="1"/>
</dbReference>
<dbReference type="InterPro" id="IPR001810">
    <property type="entry name" value="F-box_dom"/>
</dbReference>
<comment type="caution">
    <text evidence="3">The sequence shown here is derived from an EMBL/GenBank/DDBJ whole genome shotgun (WGS) entry which is preliminary data.</text>
</comment>
<gene>
    <name evidence="3" type="ORF">H2200_009732</name>
</gene>
<dbReference type="InterPro" id="IPR036047">
    <property type="entry name" value="F-box-like_dom_sf"/>
</dbReference>
<evidence type="ECO:0000313" key="3">
    <source>
        <dbReference type="EMBL" id="KAJ9605883.1"/>
    </source>
</evidence>
<organism evidence="3 4">
    <name type="scientific">Cladophialophora chaetospira</name>
    <dbReference type="NCBI Taxonomy" id="386627"/>
    <lineage>
        <taxon>Eukaryota</taxon>
        <taxon>Fungi</taxon>
        <taxon>Dikarya</taxon>
        <taxon>Ascomycota</taxon>
        <taxon>Pezizomycotina</taxon>
        <taxon>Eurotiomycetes</taxon>
        <taxon>Chaetothyriomycetidae</taxon>
        <taxon>Chaetothyriales</taxon>
        <taxon>Herpotrichiellaceae</taxon>
        <taxon>Cladophialophora</taxon>
    </lineage>
</organism>
<name>A0AA38X2Y9_9EURO</name>
<keyword evidence="4" id="KW-1185">Reference proteome</keyword>
<proteinExistence type="predicted"/>
<reference evidence="3" key="1">
    <citation type="submission" date="2022-10" db="EMBL/GenBank/DDBJ databases">
        <title>Culturing micro-colonial fungi from biological soil crusts in the Mojave desert and describing Neophaeococcomyces mojavensis, and introducing the new genera and species Taxawa tesnikishii.</title>
        <authorList>
            <person name="Kurbessoian T."/>
            <person name="Stajich J.E."/>
        </authorList>
    </citation>
    <scope>NUCLEOTIDE SEQUENCE</scope>
    <source>
        <strain evidence="3">TK_41</strain>
    </source>
</reference>
<evidence type="ECO:0000313" key="4">
    <source>
        <dbReference type="Proteomes" id="UP001172673"/>
    </source>
</evidence>
<dbReference type="Pfam" id="PF00646">
    <property type="entry name" value="F-box"/>
    <property type="match status" value="1"/>
</dbReference>
<dbReference type="EMBL" id="JAPDRK010000015">
    <property type="protein sequence ID" value="KAJ9605883.1"/>
    <property type="molecule type" value="Genomic_DNA"/>
</dbReference>
<dbReference type="SUPFAM" id="SSF52047">
    <property type="entry name" value="RNI-like"/>
    <property type="match status" value="1"/>
</dbReference>